<feature type="non-terminal residue" evidence="1">
    <location>
        <position position="1"/>
    </location>
</feature>
<keyword evidence="2" id="KW-1185">Reference proteome</keyword>
<reference evidence="1 2" key="1">
    <citation type="submission" date="2013-07" db="EMBL/GenBank/DDBJ databases">
        <authorList>
            <person name="Weinstock G."/>
            <person name="Sodergren E."/>
            <person name="Wylie T."/>
            <person name="Fulton L."/>
            <person name="Fulton R."/>
            <person name="Fronick C."/>
            <person name="O'Laughlin M."/>
            <person name="Godfrey J."/>
            <person name="Miner T."/>
            <person name="Herter B."/>
            <person name="Appelbaum E."/>
            <person name="Cordes M."/>
            <person name="Lek S."/>
            <person name="Wollam A."/>
            <person name="Pepin K.H."/>
            <person name="Palsikar V.B."/>
            <person name="Mitreva M."/>
            <person name="Wilson R.K."/>
        </authorList>
    </citation>
    <scope>NUCLEOTIDE SEQUENCE [LARGE SCALE GENOMIC DNA]</scope>
    <source>
        <strain evidence="1 2">ATCC 27760</strain>
    </source>
</reference>
<name>U2KTN4_9FIRM</name>
<dbReference type="Proteomes" id="UP000016662">
    <property type="component" value="Unassembled WGS sequence"/>
</dbReference>
<dbReference type="STRING" id="411473.RUMCAL_01619"/>
<organism evidence="1 2">
    <name type="scientific">Ruminococcus callidus ATCC 27760</name>
    <dbReference type="NCBI Taxonomy" id="411473"/>
    <lineage>
        <taxon>Bacteria</taxon>
        <taxon>Bacillati</taxon>
        <taxon>Bacillota</taxon>
        <taxon>Clostridia</taxon>
        <taxon>Eubacteriales</taxon>
        <taxon>Oscillospiraceae</taxon>
        <taxon>Ruminococcus</taxon>
    </lineage>
</organism>
<protein>
    <submittedName>
        <fullName evidence="1">Uncharacterized protein</fullName>
    </submittedName>
</protein>
<sequence>RKRCTVAGAFNRGGFVMTYEQIAEMMEEMGLPFAYHHFAEGESPAPPFLLFLSPGENTFSADNQMYFSFKMLDIELYTDVKNLELEKQIEEVLKRHEIYYTKSEVWIESERLYEVLYETEV</sequence>
<dbReference type="EMBL" id="AWVF01000204">
    <property type="protein sequence ID" value="ERJ95647.1"/>
    <property type="molecule type" value="Genomic_DNA"/>
</dbReference>
<dbReference type="AlphaFoldDB" id="U2KTN4"/>
<comment type="caution">
    <text evidence="1">The sequence shown here is derived from an EMBL/GenBank/DDBJ whole genome shotgun (WGS) entry which is preliminary data.</text>
</comment>
<dbReference type="HOGENOM" id="CLU_2031649_0_0_9"/>
<proteinExistence type="predicted"/>
<gene>
    <name evidence="1" type="ORF">RUMCAL_01619</name>
</gene>
<dbReference type="eggNOG" id="ENOG5032SBP">
    <property type="taxonomic scope" value="Bacteria"/>
</dbReference>
<evidence type="ECO:0000313" key="2">
    <source>
        <dbReference type="Proteomes" id="UP000016662"/>
    </source>
</evidence>
<dbReference type="PATRIC" id="fig|411473.3.peg.1321"/>
<evidence type="ECO:0000313" key="1">
    <source>
        <dbReference type="EMBL" id="ERJ95647.1"/>
    </source>
</evidence>
<accession>U2KTN4</accession>